<name>A0A133UDQ4_9EURY</name>
<accession>A0A133UDQ4</accession>
<protein>
    <submittedName>
        <fullName evidence="1">Uncharacterized protein</fullName>
    </submittedName>
</protein>
<reference evidence="1 2" key="1">
    <citation type="journal article" date="2016" name="Sci. Rep.">
        <title>Metabolic traits of an uncultured archaeal lineage -MSBL1- from brine pools of the Red Sea.</title>
        <authorList>
            <person name="Mwirichia R."/>
            <person name="Alam I."/>
            <person name="Rashid M."/>
            <person name="Vinu M."/>
            <person name="Ba-Alawi W."/>
            <person name="Anthony Kamau A."/>
            <person name="Kamanda Ngugi D."/>
            <person name="Goker M."/>
            <person name="Klenk H.P."/>
            <person name="Bajic V."/>
            <person name="Stingl U."/>
        </authorList>
    </citation>
    <scope>NUCLEOTIDE SEQUENCE [LARGE SCALE GENOMIC DNA]</scope>
    <source>
        <strain evidence="1">SCGC-AAA259E17</strain>
    </source>
</reference>
<dbReference type="AlphaFoldDB" id="A0A133UDQ4"/>
<dbReference type="Proteomes" id="UP000070373">
    <property type="component" value="Unassembled WGS sequence"/>
</dbReference>
<proteinExistence type="predicted"/>
<gene>
    <name evidence="1" type="ORF">AKJ64_03415</name>
</gene>
<organism evidence="1 2">
    <name type="scientific">candidate division MSBL1 archaeon SCGC-AAA259E17</name>
    <dbReference type="NCBI Taxonomy" id="1698263"/>
    <lineage>
        <taxon>Archaea</taxon>
        <taxon>Methanobacteriati</taxon>
        <taxon>Methanobacteriota</taxon>
        <taxon>candidate division MSBL1</taxon>
    </lineage>
</organism>
<comment type="caution">
    <text evidence="1">The sequence shown here is derived from an EMBL/GenBank/DDBJ whole genome shotgun (WGS) entry which is preliminary data.</text>
</comment>
<evidence type="ECO:0000313" key="2">
    <source>
        <dbReference type="Proteomes" id="UP000070373"/>
    </source>
</evidence>
<keyword evidence="2" id="KW-1185">Reference proteome</keyword>
<sequence length="74" mass="8211">MSLLDTFADTAPEVHALGNGLYNGFIDFMDWNGIDPEIMENPDVRAEPHYARGGYVAGAVLRWIVALTLLENFV</sequence>
<evidence type="ECO:0000313" key="1">
    <source>
        <dbReference type="EMBL" id="KXA92339.1"/>
    </source>
</evidence>
<dbReference type="EMBL" id="LHXN01000059">
    <property type="protein sequence ID" value="KXA92339.1"/>
    <property type="molecule type" value="Genomic_DNA"/>
</dbReference>